<accession>A0A1E1LIT7</accession>
<proteinExistence type="predicted"/>
<evidence type="ECO:0000313" key="3">
    <source>
        <dbReference type="Proteomes" id="UP000178912"/>
    </source>
</evidence>
<gene>
    <name evidence="2" type="ORF">RAG0_14885</name>
</gene>
<protein>
    <submittedName>
        <fullName evidence="2">Uncharacterized protein</fullName>
    </submittedName>
</protein>
<dbReference type="Proteomes" id="UP000178912">
    <property type="component" value="Unassembled WGS sequence"/>
</dbReference>
<evidence type="ECO:0000256" key="1">
    <source>
        <dbReference type="SAM" id="MobiDB-lite"/>
    </source>
</evidence>
<reference evidence="3" key="1">
    <citation type="submission" date="2016-03" db="EMBL/GenBank/DDBJ databases">
        <authorList>
            <person name="Guldener U."/>
        </authorList>
    </citation>
    <scope>NUCLEOTIDE SEQUENCE [LARGE SCALE GENOMIC DNA]</scope>
    <source>
        <strain evidence="3">04CH-RAC-A.6.1</strain>
    </source>
</reference>
<name>A0A1E1LIT7_9HELO</name>
<organism evidence="2 3">
    <name type="scientific">Rhynchosporium agropyri</name>
    <dbReference type="NCBI Taxonomy" id="914238"/>
    <lineage>
        <taxon>Eukaryota</taxon>
        <taxon>Fungi</taxon>
        <taxon>Dikarya</taxon>
        <taxon>Ascomycota</taxon>
        <taxon>Pezizomycotina</taxon>
        <taxon>Leotiomycetes</taxon>
        <taxon>Helotiales</taxon>
        <taxon>Ploettnerulaceae</taxon>
        <taxon>Rhynchosporium</taxon>
    </lineage>
</organism>
<keyword evidence="3" id="KW-1185">Reference proteome</keyword>
<dbReference type="AlphaFoldDB" id="A0A1E1LIT7"/>
<evidence type="ECO:0000313" key="2">
    <source>
        <dbReference type="EMBL" id="CZT10393.1"/>
    </source>
</evidence>
<dbReference type="EMBL" id="FJUX01000127">
    <property type="protein sequence ID" value="CZT10393.1"/>
    <property type="molecule type" value="Genomic_DNA"/>
</dbReference>
<feature type="region of interest" description="Disordered" evidence="1">
    <location>
        <begin position="1"/>
        <end position="24"/>
    </location>
</feature>
<sequence length="228" mass="25671">MGAYGKPNRAHSFLDLTPPQRSDSYSKRGYHTGIHHINQPAAFRSAASSVPSCQTTMAPKWLWFPCTLAYGNSRIRDSVPIPKCPFAGWLLEFYRLRELTTKRYIKITVLTLVIDFQSDNEIGCNVAEEYEAAALRNGLSLLPIYLECDSQENIRRLKSVQQRDTGTTKLLDSEILAELRSRCRLFRSTGVEGIAAEITNMGPEEPVEAIPKEVISRIRQQEASSHPT</sequence>
<dbReference type="OrthoDB" id="5426988at2759"/>